<evidence type="ECO:0000256" key="1">
    <source>
        <dbReference type="SAM" id="MobiDB-lite"/>
    </source>
</evidence>
<feature type="domain" description="C2" evidence="2">
    <location>
        <begin position="634"/>
        <end position="759"/>
    </location>
</feature>
<evidence type="ECO:0000313" key="4">
    <source>
        <dbReference type="Proteomes" id="UP001176961"/>
    </source>
</evidence>
<organism evidence="3 4">
    <name type="scientific">Cylicocyclus nassatus</name>
    <name type="common">Nematode worm</name>
    <dbReference type="NCBI Taxonomy" id="53992"/>
    <lineage>
        <taxon>Eukaryota</taxon>
        <taxon>Metazoa</taxon>
        <taxon>Ecdysozoa</taxon>
        <taxon>Nematoda</taxon>
        <taxon>Chromadorea</taxon>
        <taxon>Rhabditida</taxon>
        <taxon>Rhabditina</taxon>
        <taxon>Rhabditomorpha</taxon>
        <taxon>Strongyloidea</taxon>
        <taxon>Strongylidae</taxon>
        <taxon>Cylicocyclus</taxon>
    </lineage>
</organism>
<dbReference type="GO" id="GO:0001786">
    <property type="term" value="F:phosphatidylserine binding"/>
    <property type="evidence" value="ECO:0007669"/>
    <property type="project" value="TreeGrafter"/>
</dbReference>
<proteinExistence type="predicted"/>
<feature type="compositionally biased region" description="Basic residues" evidence="1">
    <location>
        <begin position="527"/>
        <end position="536"/>
    </location>
</feature>
<feature type="compositionally biased region" description="Basic and acidic residues" evidence="1">
    <location>
        <begin position="238"/>
        <end position="248"/>
    </location>
</feature>
<protein>
    <recommendedName>
        <fullName evidence="2">C2 domain-containing protein</fullName>
    </recommendedName>
</protein>
<dbReference type="EMBL" id="CATQJL010000316">
    <property type="protein sequence ID" value="CAJ0608445.1"/>
    <property type="molecule type" value="Genomic_DNA"/>
</dbReference>
<evidence type="ECO:0000313" key="3">
    <source>
        <dbReference type="EMBL" id="CAJ0608445.1"/>
    </source>
</evidence>
<dbReference type="GO" id="GO:0000149">
    <property type="term" value="F:SNARE binding"/>
    <property type="evidence" value="ECO:0007669"/>
    <property type="project" value="TreeGrafter"/>
</dbReference>
<name>A0AA36HDU8_CYLNA</name>
<dbReference type="GO" id="GO:0048791">
    <property type="term" value="P:calcium ion-regulated exocytosis of neurotransmitter"/>
    <property type="evidence" value="ECO:0007669"/>
    <property type="project" value="TreeGrafter"/>
</dbReference>
<feature type="compositionally biased region" description="Basic and acidic residues" evidence="1">
    <location>
        <begin position="131"/>
        <end position="145"/>
    </location>
</feature>
<dbReference type="GO" id="GO:0030276">
    <property type="term" value="F:clathrin binding"/>
    <property type="evidence" value="ECO:0007669"/>
    <property type="project" value="TreeGrafter"/>
</dbReference>
<gene>
    <name evidence="3" type="ORF">CYNAS_LOCUS20428</name>
</gene>
<feature type="compositionally biased region" description="Basic and acidic residues" evidence="1">
    <location>
        <begin position="537"/>
        <end position="553"/>
    </location>
</feature>
<evidence type="ECO:0000259" key="2">
    <source>
        <dbReference type="SMART" id="SM00239"/>
    </source>
</evidence>
<feature type="region of interest" description="Disordered" evidence="1">
    <location>
        <begin position="668"/>
        <end position="693"/>
    </location>
</feature>
<dbReference type="GO" id="GO:0030672">
    <property type="term" value="C:synaptic vesicle membrane"/>
    <property type="evidence" value="ECO:0007669"/>
    <property type="project" value="TreeGrafter"/>
</dbReference>
<feature type="compositionally biased region" description="Low complexity" evidence="1">
    <location>
        <begin position="156"/>
        <end position="166"/>
    </location>
</feature>
<reference evidence="3" key="1">
    <citation type="submission" date="2023-07" db="EMBL/GenBank/DDBJ databases">
        <authorList>
            <consortium name="CYATHOMIX"/>
        </authorList>
    </citation>
    <scope>NUCLEOTIDE SEQUENCE</scope>
    <source>
        <strain evidence="3">N/A</strain>
    </source>
</reference>
<dbReference type="SMART" id="SM00239">
    <property type="entry name" value="C2"/>
    <property type="match status" value="1"/>
</dbReference>
<dbReference type="GO" id="GO:0005886">
    <property type="term" value="C:plasma membrane"/>
    <property type="evidence" value="ECO:0007669"/>
    <property type="project" value="TreeGrafter"/>
</dbReference>
<dbReference type="GO" id="GO:0030424">
    <property type="term" value="C:axon"/>
    <property type="evidence" value="ECO:0007669"/>
    <property type="project" value="TreeGrafter"/>
</dbReference>
<comment type="caution">
    <text evidence="3">The sequence shown here is derived from an EMBL/GenBank/DDBJ whole genome shotgun (WGS) entry which is preliminary data.</text>
</comment>
<dbReference type="Proteomes" id="UP001176961">
    <property type="component" value="Unassembled WGS sequence"/>
</dbReference>
<dbReference type="GO" id="GO:0005544">
    <property type="term" value="F:calcium-dependent phospholipid binding"/>
    <property type="evidence" value="ECO:0007669"/>
    <property type="project" value="TreeGrafter"/>
</dbReference>
<dbReference type="PANTHER" id="PTHR10024">
    <property type="entry name" value="SYNAPTOTAGMIN"/>
    <property type="match status" value="1"/>
</dbReference>
<dbReference type="GO" id="GO:0048488">
    <property type="term" value="P:synaptic vesicle endocytosis"/>
    <property type="evidence" value="ECO:0007669"/>
    <property type="project" value="TreeGrafter"/>
</dbReference>
<dbReference type="InterPro" id="IPR000008">
    <property type="entry name" value="C2_dom"/>
</dbReference>
<feature type="compositionally biased region" description="Polar residues" evidence="1">
    <location>
        <begin position="208"/>
        <end position="218"/>
    </location>
</feature>
<feature type="region of interest" description="Disordered" evidence="1">
    <location>
        <begin position="481"/>
        <end position="553"/>
    </location>
</feature>
<accession>A0AA36HDU8</accession>
<dbReference type="GO" id="GO:0031045">
    <property type="term" value="C:dense core granule"/>
    <property type="evidence" value="ECO:0007669"/>
    <property type="project" value="TreeGrafter"/>
</dbReference>
<feature type="compositionally biased region" description="Low complexity" evidence="1">
    <location>
        <begin position="681"/>
        <end position="693"/>
    </location>
</feature>
<dbReference type="SUPFAM" id="SSF49562">
    <property type="entry name" value="C2 domain (Calcium/lipid-binding domain, CaLB)"/>
    <property type="match status" value="1"/>
</dbReference>
<dbReference type="AlphaFoldDB" id="A0AA36HDU8"/>
<dbReference type="Gene3D" id="2.60.40.150">
    <property type="entry name" value="C2 domain"/>
    <property type="match status" value="1"/>
</dbReference>
<feature type="compositionally biased region" description="Low complexity" evidence="1">
    <location>
        <begin position="256"/>
        <end position="272"/>
    </location>
</feature>
<dbReference type="GO" id="GO:0005509">
    <property type="term" value="F:calcium ion binding"/>
    <property type="evidence" value="ECO:0007669"/>
    <property type="project" value="TreeGrafter"/>
</dbReference>
<dbReference type="PANTHER" id="PTHR10024:SF368">
    <property type="entry name" value="C2 DOMAIN-CONTAINING PROTEIN"/>
    <property type="match status" value="1"/>
</dbReference>
<keyword evidence="4" id="KW-1185">Reference proteome</keyword>
<dbReference type="InterPro" id="IPR035892">
    <property type="entry name" value="C2_domain_sf"/>
</dbReference>
<sequence>MWGEKEKSDPLLLGGFNMGMGNGLHPHKYSHLYQGLHQGINGKSRPVVLWKGETARKKRFEPFCSPIVPHIPIRQRLATRRGTSDFSVEVGDEPPLVGGSYAGSVYGQRRRRMSLLQTLRQQNRQLNDSGLDIHNRNRTDSESTNRDTSSPPLNKSPPAGSPSKKPFANLKSKLFGKRDKHRTDATSFNPSEEHSQSCDIIGGRSRKSPSTTNDSGRGSQAHLDNDRVIGETVAIIERPNDENDESVKPYRRIRTSSCPDLSSLRISSSSPRAPIVDSESEDDATAAAERNSSPITAADCLVERRLMRRAMEVQQRQHRPQRAQLAMDEVAVDEEDEEVHELRELFKREDDVISRASGISRRSNQTEDLADFDDNISTIVLDHYLPLSRSSQINYDEDTLSSEFSLNLVVREETEPEESSGTASSTVQTDLSLVNFDEELATYLTKLNDGRPISPEGMNFIAKHFFEYQSFVNMPHKAVQLHKTPPSQAGADPSSGWAPKNMNRAGKNQPAPAARANRVHRDPRPNGTKHGRAAKHEHREWGDRHGELKEEKVAPHKDAWTKFLSNEDPGQRTVFDSELEDRVLEAEEETLPERISRISADDLEFQMAYNASKSSSDNDCELLTILTYAPQVQFVTATVKRAKALPYNNAPFARIMLFDGRRLVEQKQTTVNPSVGHKSSLDTSSKPSSSSVSSSLSSSSGDASFSESFLFHVTPVKLDRCHIVIEMFDHDASNQPISVGHCVIGRMGDITGHAHWIQMIKKHGLPVCMWHRIGVN</sequence>
<feature type="region of interest" description="Disordered" evidence="1">
    <location>
        <begin position="124"/>
        <end position="292"/>
    </location>
</feature>